<dbReference type="InterPro" id="IPR009057">
    <property type="entry name" value="Homeodomain-like_sf"/>
</dbReference>
<dbReference type="Proteomes" id="UP000032946">
    <property type="component" value="Chromosome"/>
</dbReference>
<dbReference type="SUPFAM" id="SSF46689">
    <property type="entry name" value="Homeodomain-like"/>
    <property type="match status" value="1"/>
</dbReference>
<name>A0A9P1P0S1_9CYAN</name>
<dbReference type="InterPro" id="IPR007367">
    <property type="entry name" value="DUF433"/>
</dbReference>
<dbReference type="EMBL" id="FO818640">
    <property type="protein sequence ID" value="CDM97751.1"/>
    <property type="molecule type" value="Genomic_DNA"/>
</dbReference>
<evidence type="ECO:0000313" key="1">
    <source>
        <dbReference type="EMBL" id="CDM97751.1"/>
    </source>
</evidence>
<organism evidence="1 2">
    <name type="scientific">Limnospira indica PCC 8005</name>
    <dbReference type="NCBI Taxonomy" id="376219"/>
    <lineage>
        <taxon>Bacteria</taxon>
        <taxon>Bacillati</taxon>
        <taxon>Cyanobacteriota</taxon>
        <taxon>Cyanophyceae</taxon>
        <taxon>Oscillatoriophycideae</taxon>
        <taxon>Oscillatoriales</taxon>
        <taxon>Sirenicapillariaceae</taxon>
        <taxon>Limnospira</taxon>
    </lineage>
</organism>
<dbReference type="InterPro" id="IPR036388">
    <property type="entry name" value="WH-like_DNA-bd_sf"/>
</dbReference>
<evidence type="ECO:0008006" key="3">
    <source>
        <dbReference type="Google" id="ProtNLM"/>
    </source>
</evidence>
<sequence length="113" mass="13367">MQLQDYFDILSSDEIRIKGSRIGIETILYEYIYRRCTAEEIAKTYPSLTLEQVYATILYYLHHRDIVSNYMGNWLEYCLKSEREQDNNPPPPVVRLLNLKAEGGIKKPVFHEH</sequence>
<protein>
    <recommendedName>
        <fullName evidence="3">DUF433 domain-containing protein</fullName>
    </recommendedName>
</protein>
<dbReference type="Gene3D" id="1.10.10.10">
    <property type="entry name" value="Winged helix-like DNA-binding domain superfamily/Winged helix DNA-binding domain"/>
    <property type="match status" value="1"/>
</dbReference>
<proteinExistence type="predicted"/>
<dbReference type="Pfam" id="PF04255">
    <property type="entry name" value="DUF433"/>
    <property type="match status" value="1"/>
</dbReference>
<evidence type="ECO:0000313" key="2">
    <source>
        <dbReference type="Proteomes" id="UP000032946"/>
    </source>
</evidence>
<gene>
    <name evidence="1" type="ORF">ARTHRO_60352</name>
</gene>
<keyword evidence="2" id="KW-1185">Reference proteome</keyword>
<dbReference type="RefSeq" id="WP_006623478.1">
    <property type="nucleotide sequence ID" value="NZ_FO818640.1"/>
</dbReference>
<reference evidence="1 2" key="1">
    <citation type="submission" date="2014-02" db="EMBL/GenBank/DDBJ databases">
        <authorList>
            <person name="Genoscope - CEA"/>
        </authorList>
    </citation>
    <scope>NUCLEOTIDE SEQUENCE [LARGE SCALE GENOMIC DNA]</scope>
    <source>
        <strain evidence="1 2">PCC 8005</strain>
    </source>
</reference>
<dbReference type="AlphaFoldDB" id="A0A9P1P0S1"/>
<accession>A0A9P1P0S1</accession>